<evidence type="ECO:0000313" key="2">
    <source>
        <dbReference type="Proteomes" id="UP000276133"/>
    </source>
</evidence>
<dbReference type="Gene3D" id="3.40.50.300">
    <property type="entry name" value="P-loop containing nucleotide triphosphate hydrolases"/>
    <property type="match status" value="1"/>
</dbReference>
<evidence type="ECO:0000313" key="1">
    <source>
        <dbReference type="EMBL" id="RNA11773.1"/>
    </source>
</evidence>
<reference evidence="1 2" key="1">
    <citation type="journal article" date="2018" name="Sci. Rep.">
        <title>Genomic signatures of local adaptation to the degree of environmental predictability in rotifers.</title>
        <authorList>
            <person name="Franch-Gras L."/>
            <person name="Hahn C."/>
            <person name="Garcia-Roger E.M."/>
            <person name="Carmona M.J."/>
            <person name="Serra M."/>
            <person name="Gomez A."/>
        </authorList>
    </citation>
    <scope>NUCLEOTIDE SEQUENCE [LARGE SCALE GENOMIC DNA]</scope>
    <source>
        <strain evidence="1">HYR1</strain>
    </source>
</reference>
<keyword evidence="1" id="KW-0378">Hydrolase</keyword>
<dbReference type="PANTHER" id="PTHR47642">
    <property type="entry name" value="ATP-DEPENDENT DNA HELICASE"/>
    <property type="match status" value="1"/>
</dbReference>
<protein>
    <submittedName>
        <fullName evidence="1">ATP-dependent DNA helicase PIF1</fullName>
        <ecNumber evidence="1">3.6.1.15</ecNumber>
    </submittedName>
</protein>
<comment type="caution">
    <text evidence="1">The sequence shown here is derived from an EMBL/GenBank/DDBJ whole genome shotgun (WGS) entry which is preliminary data.</text>
</comment>
<dbReference type="InterPro" id="IPR051055">
    <property type="entry name" value="PIF1_helicase"/>
</dbReference>
<keyword evidence="2" id="KW-1185">Reference proteome</keyword>
<dbReference type="AlphaFoldDB" id="A0A3M7QKF0"/>
<keyword evidence="1" id="KW-0347">Helicase</keyword>
<dbReference type="STRING" id="10195.A0A3M7QKF0"/>
<dbReference type="SUPFAM" id="SSF52540">
    <property type="entry name" value="P-loop containing nucleoside triphosphate hydrolases"/>
    <property type="match status" value="1"/>
</dbReference>
<dbReference type="GO" id="GO:0017111">
    <property type="term" value="F:ribonucleoside triphosphate phosphatase activity"/>
    <property type="evidence" value="ECO:0007669"/>
    <property type="project" value="UniProtKB-EC"/>
</dbReference>
<dbReference type="OrthoDB" id="432234at2759"/>
<keyword evidence="1" id="KW-0067">ATP-binding</keyword>
<sequence>MREEISKILHNLENDYKQLTPCQKKIVDFVKSQGTNHLDWNRIKNKDVLIIDEIDLMLERINEVLTNVNVNSKIFGGKSIVLIRDLLQLPAISTVSFPVQQIYRSDLFLENFVPFLLETNVRQQNDLTFQKFLNNLGKLDEEDIVFVKTRVCGDGHTITDECTKLSESVSLCSLHVLRKQVIYQNNLKRKREDDPIIIKSIDIDAAGFPLSEFNSKKIDNTHGSLERELLLFHDSPIMISKNVDVSDGILNGLTGTYKDSSDKVLVMKLEDGKYVPIPKMRQKIIYNSTGLNCYRIQFPIADSTAQTIHKGFFQQSHDLRTKNFSIDELNSNLNNNFIKIEQYVEKNTELIENVIKSLRSTLKKQNFTNRFDIDNEVKSNISSRIYTNKNPRRWELSFSYDFTLSLGSIVTQGRPNGFNFDINSHVEYNYRKLLHDARKNGVWCNDYHLSALSSVLNFKIYIYYQMNDINGLTSVEQLFSKFNDNPLNLCSCLKYIPINGELTDNFICGFYNNQIGKFHYTAIVPNSIKSLDI</sequence>
<dbReference type="EMBL" id="REGN01005855">
    <property type="protein sequence ID" value="RNA11773.1"/>
    <property type="molecule type" value="Genomic_DNA"/>
</dbReference>
<gene>
    <name evidence="1" type="ORF">BpHYR1_042534</name>
</gene>
<dbReference type="Proteomes" id="UP000276133">
    <property type="component" value="Unassembled WGS sequence"/>
</dbReference>
<accession>A0A3M7QKF0</accession>
<dbReference type="GO" id="GO:0004386">
    <property type="term" value="F:helicase activity"/>
    <property type="evidence" value="ECO:0007669"/>
    <property type="project" value="UniProtKB-KW"/>
</dbReference>
<name>A0A3M7QKF0_BRAPC</name>
<dbReference type="InterPro" id="IPR027417">
    <property type="entry name" value="P-loop_NTPase"/>
</dbReference>
<keyword evidence="1" id="KW-0547">Nucleotide-binding</keyword>
<dbReference type="EC" id="3.6.1.15" evidence="1"/>
<proteinExistence type="predicted"/>
<organism evidence="1 2">
    <name type="scientific">Brachionus plicatilis</name>
    <name type="common">Marine rotifer</name>
    <name type="synonym">Brachionus muelleri</name>
    <dbReference type="NCBI Taxonomy" id="10195"/>
    <lineage>
        <taxon>Eukaryota</taxon>
        <taxon>Metazoa</taxon>
        <taxon>Spiralia</taxon>
        <taxon>Gnathifera</taxon>
        <taxon>Rotifera</taxon>
        <taxon>Eurotatoria</taxon>
        <taxon>Monogononta</taxon>
        <taxon>Pseudotrocha</taxon>
        <taxon>Ploima</taxon>
        <taxon>Brachionidae</taxon>
        <taxon>Brachionus</taxon>
    </lineage>
</organism>